<comment type="caution">
    <text evidence="3">The sequence shown here is derived from an EMBL/GenBank/DDBJ whole genome shotgun (WGS) entry which is preliminary data.</text>
</comment>
<keyword evidence="2" id="KW-0472">Membrane</keyword>
<evidence type="ECO:0000313" key="3">
    <source>
        <dbReference type="EMBL" id="MPM41185.1"/>
    </source>
</evidence>
<organism evidence="3">
    <name type="scientific">bioreactor metagenome</name>
    <dbReference type="NCBI Taxonomy" id="1076179"/>
    <lineage>
        <taxon>unclassified sequences</taxon>
        <taxon>metagenomes</taxon>
        <taxon>ecological metagenomes</taxon>
    </lineage>
</organism>
<keyword evidence="2" id="KW-1133">Transmembrane helix</keyword>
<accession>A0A644ZJW6</accession>
<evidence type="ECO:0000256" key="1">
    <source>
        <dbReference type="SAM" id="MobiDB-lite"/>
    </source>
</evidence>
<evidence type="ECO:0000256" key="2">
    <source>
        <dbReference type="SAM" id="Phobius"/>
    </source>
</evidence>
<keyword evidence="2" id="KW-0812">Transmembrane</keyword>
<proteinExistence type="predicted"/>
<feature type="region of interest" description="Disordered" evidence="1">
    <location>
        <begin position="67"/>
        <end position="88"/>
    </location>
</feature>
<protein>
    <submittedName>
        <fullName evidence="3">Uncharacterized protein</fullName>
    </submittedName>
</protein>
<name>A0A644ZJW6_9ZZZZ</name>
<feature type="transmembrane region" description="Helical" evidence="2">
    <location>
        <begin position="12"/>
        <end position="35"/>
    </location>
</feature>
<sequence>MNSKIDKDGFLFNIFGSVRKIIALLLTIVFCYLSIEGKVTQEQFIPVFSMVLGYYFGRSTALDIPGKKKNQIENSTDITSPDDQEEQK</sequence>
<dbReference type="AlphaFoldDB" id="A0A644ZJW6"/>
<dbReference type="EMBL" id="VSSQ01009275">
    <property type="protein sequence ID" value="MPM41185.1"/>
    <property type="molecule type" value="Genomic_DNA"/>
</dbReference>
<gene>
    <name evidence="3" type="ORF">SDC9_87835</name>
</gene>
<reference evidence="3" key="1">
    <citation type="submission" date="2019-08" db="EMBL/GenBank/DDBJ databases">
        <authorList>
            <person name="Kucharzyk K."/>
            <person name="Murdoch R.W."/>
            <person name="Higgins S."/>
            <person name="Loffler F."/>
        </authorList>
    </citation>
    <scope>NUCLEOTIDE SEQUENCE</scope>
</reference>